<gene>
    <name evidence="1" type="ORF">MBHS_02573</name>
</gene>
<dbReference type="AlphaFoldDB" id="A0A1H6F9D4"/>
<keyword evidence="2" id="KW-1185">Reference proteome</keyword>
<sequence>MLIIRNLFILLLGLGLNQVSYAELTQLDFEIIADSEESFNRRIYSYDFDVTPTGQLVAVYSRPVPNEDRAQIIYMSKPVGGDWPAEADRLVLEEFGSIASISTWLIFDAQTSTSHISYIVKRDFVDENSTTHTHGLVYQTLKDSLASDKNNISSGAFHTRMQLGAQGSPIFIREYEIFTNDGITFLDPPFAKALRIQVHQPDGQWTNREHILNLPPAEDYRISNFLYEADTGRYHITYGDKNAVFLGNTYPTVNPPVTADKSPVFFPPGSGHQLWYAYSDDMQNWHSSIIDPSGNISENEFWSDLELNSEGVPYIANFRYKTDAQGIQQGSTNIIGSFTNNIWQTQTVAGKTTGASASRAGMGTKLIATANGGFHAIWDSSPDKPIDAEVIPAPGETAGGIGMYRYSPDGQHWAVRRVLFPFSIEGQIRAKLYQDKLLVMVLGDARDSRLVFGEFRVPGPAESLFEVSSDKMFYGMGEDIQLHVRLQGDSAVQNDIYLVVTGPYNVDTNNAGALVPVTTTKWWYLGADIQWHEFTDLNTLPPVVANLAMNDLYTYFMSLKANADIPPFDKPSRYRVYSGMTLDGQPKPPAGTLPQLKIHAYDLHVCNQPNCGEL</sequence>
<reference evidence="1 2" key="1">
    <citation type="submission" date="2016-10" db="EMBL/GenBank/DDBJ databases">
        <authorList>
            <person name="de Groot N.N."/>
        </authorList>
    </citation>
    <scope>NUCLEOTIDE SEQUENCE [LARGE SCALE GENOMIC DNA]</scope>
    <source>
        <strain evidence="1">MBHS1</strain>
    </source>
</reference>
<organism evidence="1 2">
    <name type="scientific">Candidatus Venteria ishoeyi</name>
    <dbReference type="NCBI Taxonomy" id="1899563"/>
    <lineage>
        <taxon>Bacteria</taxon>
        <taxon>Pseudomonadati</taxon>
        <taxon>Pseudomonadota</taxon>
        <taxon>Gammaproteobacteria</taxon>
        <taxon>Thiotrichales</taxon>
        <taxon>Thiotrichaceae</taxon>
        <taxon>Venteria</taxon>
    </lineage>
</organism>
<evidence type="ECO:0000313" key="2">
    <source>
        <dbReference type="Proteomes" id="UP000236724"/>
    </source>
</evidence>
<evidence type="ECO:0000313" key="1">
    <source>
        <dbReference type="EMBL" id="SEH06708.1"/>
    </source>
</evidence>
<dbReference type="EMBL" id="FMSV02000503">
    <property type="protein sequence ID" value="SEH06708.1"/>
    <property type="molecule type" value="Genomic_DNA"/>
</dbReference>
<name>A0A1H6F9D4_9GAMM</name>
<protein>
    <submittedName>
        <fullName evidence="1">Uncharacterized protein</fullName>
    </submittedName>
</protein>
<accession>A0A1H6F9D4</accession>
<dbReference type="RefSeq" id="WP_103920460.1">
    <property type="nucleotide sequence ID" value="NZ_FMSV02000503.1"/>
</dbReference>
<dbReference type="OrthoDB" id="5629181at2"/>
<dbReference type="Proteomes" id="UP000236724">
    <property type="component" value="Unassembled WGS sequence"/>
</dbReference>
<proteinExistence type="predicted"/>